<dbReference type="GO" id="GO:0003824">
    <property type="term" value="F:catalytic activity"/>
    <property type="evidence" value="ECO:0007669"/>
    <property type="project" value="InterPro"/>
</dbReference>
<accession>A0A840L6D4</accession>
<dbReference type="AlphaFoldDB" id="A0A840L6D4"/>
<gene>
    <name evidence="2" type="ORF">HNP55_000263</name>
</gene>
<evidence type="ECO:0000313" key="3">
    <source>
        <dbReference type="Proteomes" id="UP000562027"/>
    </source>
</evidence>
<name>A0A840L6D4_9BURK</name>
<evidence type="ECO:0000313" key="2">
    <source>
        <dbReference type="EMBL" id="MBB4841768.1"/>
    </source>
</evidence>
<dbReference type="PANTHER" id="PTHR46438:SF11">
    <property type="entry name" value="LIPASE-RELATED"/>
    <property type="match status" value="1"/>
</dbReference>
<dbReference type="InterPro" id="IPR000639">
    <property type="entry name" value="Epox_hydrolase-like"/>
</dbReference>
<dbReference type="SUPFAM" id="SSF53474">
    <property type="entry name" value="alpha/beta-Hydrolases"/>
    <property type="match status" value="1"/>
</dbReference>
<dbReference type="PRINTS" id="PR00412">
    <property type="entry name" value="EPOXHYDRLASE"/>
</dbReference>
<sequence>MPKLSELLPRLIGVALLLSALGFAATKAPDRPLESLVGRWALPPSEFLDLNGQLLHIRDVGPREDPAPLLLLHGTSSSLHTWQGWIDGLQKAGEPRRIITLDLPGFGLSGPQAEGDYSNAAYLRLLETLLKRLGLQQVVLGGNSLGGELAWEFAASHPQNVKALILVDAAGYALAPDAMPLGFQLARLPLLSHMGDYLLPRALVERSLHSVYGEPSRVSPELVDRYFELTLRSGNRPALRQRFAQMQPGAHIDQLRQLRLPTLILWGEKDRLIPPSVAQDFARDISGSRLVMLAGLGHVPQEEDPAASLAPVLDFLHTLKP</sequence>
<feature type="domain" description="AB hydrolase-1" evidence="1">
    <location>
        <begin position="68"/>
        <end position="305"/>
    </location>
</feature>
<dbReference type="Proteomes" id="UP000562027">
    <property type="component" value="Unassembled WGS sequence"/>
</dbReference>
<dbReference type="Pfam" id="PF00561">
    <property type="entry name" value="Abhydrolase_1"/>
    <property type="match status" value="1"/>
</dbReference>
<organism evidence="2 3">
    <name type="scientific">Roseateles oligotrophus</name>
    <dbReference type="NCBI Taxonomy" id="1769250"/>
    <lineage>
        <taxon>Bacteria</taxon>
        <taxon>Pseudomonadati</taxon>
        <taxon>Pseudomonadota</taxon>
        <taxon>Betaproteobacteria</taxon>
        <taxon>Burkholderiales</taxon>
        <taxon>Sphaerotilaceae</taxon>
        <taxon>Roseateles</taxon>
    </lineage>
</organism>
<dbReference type="InterPro" id="IPR000073">
    <property type="entry name" value="AB_hydrolase_1"/>
</dbReference>
<proteinExistence type="predicted"/>
<comment type="caution">
    <text evidence="2">The sequence shown here is derived from an EMBL/GenBank/DDBJ whole genome shotgun (WGS) entry which is preliminary data.</text>
</comment>
<dbReference type="PRINTS" id="PR00111">
    <property type="entry name" value="ABHYDROLASE"/>
</dbReference>
<dbReference type="InterPro" id="IPR029058">
    <property type="entry name" value="AB_hydrolase_fold"/>
</dbReference>
<dbReference type="EMBL" id="JACHLP010000001">
    <property type="protein sequence ID" value="MBB4841768.1"/>
    <property type="molecule type" value="Genomic_DNA"/>
</dbReference>
<reference evidence="2 3" key="1">
    <citation type="submission" date="2020-08" db="EMBL/GenBank/DDBJ databases">
        <title>Functional genomics of gut bacteria from endangered species of beetles.</title>
        <authorList>
            <person name="Carlos-Shanley C."/>
        </authorList>
    </citation>
    <scope>NUCLEOTIDE SEQUENCE [LARGE SCALE GENOMIC DNA]</scope>
    <source>
        <strain evidence="2 3">S00239</strain>
    </source>
</reference>
<keyword evidence="3" id="KW-1185">Reference proteome</keyword>
<dbReference type="Gene3D" id="3.40.50.1820">
    <property type="entry name" value="alpha/beta hydrolase"/>
    <property type="match status" value="1"/>
</dbReference>
<protein>
    <submittedName>
        <fullName evidence="2">Pimeloyl-ACP methyl ester carboxylesterase</fullName>
    </submittedName>
</protein>
<dbReference type="PANTHER" id="PTHR46438">
    <property type="entry name" value="ALPHA/BETA-HYDROLASES SUPERFAMILY PROTEIN"/>
    <property type="match status" value="1"/>
</dbReference>
<evidence type="ECO:0000259" key="1">
    <source>
        <dbReference type="Pfam" id="PF00561"/>
    </source>
</evidence>
<dbReference type="RefSeq" id="WP_184295363.1">
    <property type="nucleotide sequence ID" value="NZ_JACHLP010000001.1"/>
</dbReference>